<feature type="compositionally biased region" description="Basic and acidic residues" evidence="1">
    <location>
        <begin position="829"/>
        <end position="839"/>
    </location>
</feature>
<sequence length="935" mass="102694">MTRRKPKTSVDVTQSPIPPLNPPHAPMPGSPGTAIKERKRKSWFSLSRTRPPSIHSKELQPLPGQGNTPPGETDGAPPSSYRPLEERLRPVQFAPNRIATLYVTPSERNLYLAAMSQLDQAPPPLPLWSEPPPALPQLSTETPFSTPRVGSRQMQNTPEAPINNNYHRLTSRPMSPKLVTSPGMQPSGLMVRDEFQRKTPQKPSRHALLALAAPAAMRFTGFPPSVIFAVEGVLREEWLRGIVKRSEGWDQLRSRSEDDDFTWTVEMAGRVWKKKGNQELDTIRLVLGIFKVLGIHGWSLVNRVKAGERKKDVHNLLFSYSPDTALAPPVFFAISVPLADRLSLISAPPKSTPALTSAIRNAIIDKSSHKNIQSRTNNTGTSGPTNQTVTAAYTQSTKPKWQGYDPRGIKLEGWVHDGVYRFWIDGMRRWLGGTIKRRVVENLHPQLVLGIVGEIAALHFELVGSVPLLPLKIGRDVLVFSSLPSSGLKVQDSYVFTKTASESSEAEYVAPIMPSPAASLQASQQSQQNDNSRQVAPRGRPQPWTLDLEDQSYNHLSSSNGSVDLPPPNSGEVQEVFNRRGASLDTSRPLLPLTGLQGAGRKRNVLVKKSSLRDRDTSGGGYSYGTMHHPSESEQAVRIYSEDDQWSIVDRPSNVGHLEIATDDIASVTAPASPRRSSYGNVTQPAVGTVTDDCSVDVDDQHDQPRENLHMGPDTPESEMGAGSELNHAHPISQPLTLGQPIRPDLEADPDHVTVPLRETSSSRRPRHNLVDVSVNSVHGSMGYLQSVISGKSEIDHTTRQENIHPPLPTSERLPETPSQPLPVAGRTEYPDIAERREFGQPTQASSATIRTLPRVPKVDTPLSPRSAKRSGGEESWKLRIALGKDKSEKSDSDSSSRVWDEVRGAWMDIPGKGEQKGDEGRNGIGSARTRVNIG</sequence>
<feature type="compositionally biased region" description="Polar residues" evidence="1">
    <location>
        <begin position="551"/>
        <end position="562"/>
    </location>
</feature>
<feature type="compositionally biased region" description="Low complexity" evidence="1">
    <location>
        <begin position="517"/>
        <end position="528"/>
    </location>
</feature>
<dbReference type="PANTHER" id="PTHR38696">
    <property type="entry name" value="MEDIATOR OF RNA POLYMERASE II TRANSCRIPTION SUBUNIT 13"/>
    <property type="match status" value="1"/>
</dbReference>
<evidence type="ECO:0000256" key="1">
    <source>
        <dbReference type="SAM" id="MobiDB-lite"/>
    </source>
</evidence>
<evidence type="ECO:0000313" key="3">
    <source>
        <dbReference type="Proteomes" id="UP001388673"/>
    </source>
</evidence>
<accession>A0AAW0Z148</accession>
<feature type="compositionally biased region" description="Basic and acidic residues" evidence="1">
    <location>
        <begin position="699"/>
        <end position="709"/>
    </location>
</feature>
<feature type="compositionally biased region" description="Polar residues" evidence="1">
    <location>
        <begin position="152"/>
        <end position="168"/>
    </location>
</feature>
<feature type="compositionally biased region" description="Pro residues" evidence="1">
    <location>
        <begin position="16"/>
        <end position="29"/>
    </location>
</feature>
<dbReference type="RefSeq" id="XP_066802296.1">
    <property type="nucleotide sequence ID" value="XM_066946917.1"/>
</dbReference>
<keyword evidence="3" id="KW-1185">Reference proteome</keyword>
<feature type="region of interest" description="Disordered" evidence="1">
    <location>
        <begin position="796"/>
        <end position="935"/>
    </location>
</feature>
<protein>
    <recommendedName>
        <fullName evidence="4">Meiotically up-regulated protein Msb1/Mug8 domain-containing protein</fullName>
    </recommendedName>
</protein>
<feature type="compositionally biased region" description="Polar residues" evidence="1">
    <location>
        <begin position="841"/>
        <end position="850"/>
    </location>
</feature>
<organism evidence="2 3">
    <name type="scientific">Kwoniella newhampshirensis</name>
    <dbReference type="NCBI Taxonomy" id="1651941"/>
    <lineage>
        <taxon>Eukaryota</taxon>
        <taxon>Fungi</taxon>
        <taxon>Dikarya</taxon>
        <taxon>Basidiomycota</taxon>
        <taxon>Agaricomycotina</taxon>
        <taxon>Tremellomycetes</taxon>
        <taxon>Tremellales</taxon>
        <taxon>Cryptococcaceae</taxon>
        <taxon>Kwoniella</taxon>
    </lineage>
</organism>
<dbReference type="KEGG" id="kne:92181069"/>
<feature type="compositionally biased region" description="Basic and acidic residues" evidence="1">
    <location>
        <begin position="871"/>
        <end position="904"/>
    </location>
</feature>
<evidence type="ECO:0008006" key="4">
    <source>
        <dbReference type="Google" id="ProtNLM"/>
    </source>
</evidence>
<feature type="region of interest" description="Disordered" evidence="1">
    <location>
        <begin position="609"/>
        <end position="633"/>
    </location>
</feature>
<dbReference type="PANTHER" id="PTHR38696:SF1">
    <property type="entry name" value="MEDIATOR OF RNA POLYMERASE II TRANSCRIPTION SUBUNIT 13"/>
    <property type="match status" value="1"/>
</dbReference>
<feature type="region of interest" description="Disordered" evidence="1">
    <location>
        <begin position="517"/>
        <end position="573"/>
    </location>
</feature>
<dbReference type="AlphaFoldDB" id="A0AAW0Z148"/>
<dbReference type="GeneID" id="92181069"/>
<dbReference type="EMBL" id="JBCAWK010000007">
    <property type="protein sequence ID" value="KAK8853110.1"/>
    <property type="molecule type" value="Genomic_DNA"/>
</dbReference>
<dbReference type="Proteomes" id="UP001388673">
    <property type="component" value="Unassembled WGS sequence"/>
</dbReference>
<proteinExistence type="predicted"/>
<name>A0AAW0Z148_9TREE</name>
<feature type="region of interest" description="Disordered" evidence="1">
    <location>
        <begin position="1"/>
        <end position="82"/>
    </location>
</feature>
<comment type="caution">
    <text evidence="2">The sequence shown here is derived from an EMBL/GenBank/DDBJ whole genome shotgun (WGS) entry which is preliminary data.</text>
</comment>
<feature type="region of interest" description="Disordered" evidence="1">
    <location>
        <begin position="138"/>
        <end position="178"/>
    </location>
</feature>
<evidence type="ECO:0000313" key="2">
    <source>
        <dbReference type="EMBL" id="KAK8853110.1"/>
    </source>
</evidence>
<feature type="compositionally biased region" description="Basic and acidic residues" evidence="1">
    <location>
        <begin position="912"/>
        <end position="922"/>
    </location>
</feature>
<reference evidence="2 3" key="1">
    <citation type="journal article" date="2024" name="bioRxiv">
        <title>Comparative genomics of Cryptococcus and Kwoniella reveals pathogenesis evolution and contrasting karyotype dynamics via intercentromeric recombination or chromosome fusion.</title>
        <authorList>
            <person name="Coelho M.A."/>
            <person name="David-Palma M."/>
            <person name="Shea T."/>
            <person name="Bowers K."/>
            <person name="McGinley-Smith S."/>
            <person name="Mohammad A.W."/>
            <person name="Gnirke A."/>
            <person name="Yurkov A.M."/>
            <person name="Nowrousian M."/>
            <person name="Sun S."/>
            <person name="Cuomo C.A."/>
            <person name="Heitman J."/>
        </authorList>
    </citation>
    <scope>NUCLEOTIDE SEQUENCE [LARGE SCALE GENOMIC DNA]</scope>
    <source>
        <strain evidence="2 3">CBS 13917</strain>
    </source>
</reference>
<feature type="region of interest" description="Disordered" evidence="1">
    <location>
        <begin position="669"/>
        <end position="750"/>
    </location>
</feature>
<gene>
    <name evidence="2" type="ORF">IAR55_003811</name>
</gene>
<feature type="compositionally biased region" description="Polar residues" evidence="1">
    <location>
        <begin position="675"/>
        <end position="686"/>
    </location>
</feature>